<dbReference type="GO" id="GO:0050832">
    <property type="term" value="P:defense response to fungus"/>
    <property type="evidence" value="ECO:0007669"/>
    <property type="project" value="UniProtKB-ARBA"/>
</dbReference>
<feature type="disulfide bond" evidence="14">
    <location>
        <begin position="109"/>
        <end position="113"/>
    </location>
</feature>
<dbReference type="CDD" id="cd00325">
    <property type="entry name" value="chitinase_GH19"/>
    <property type="match status" value="1"/>
</dbReference>
<keyword evidence="10" id="KW-0119">Carbohydrate metabolism</keyword>
<dbReference type="CDD" id="cd06921">
    <property type="entry name" value="ChtBD1_GH19_hevein"/>
    <property type="match status" value="1"/>
</dbReference>
<keyword evidence="20" id="KW-1185">Reference proteome</keyword>
<dbReference type="EC" id="3.2.1.14" evidence="3"/>
<feature type="disulfide bond" evidence="13 14">
    <location>
        <begin position="45"/>
        <end position="59"/>
    </location>
</feature>
<keyword evidence="5 15" id="KW-0732">Signal</keyword>
<feature type="disulfide bond" evidence="14">
    <location>
        <begin position="76"/>
        <end position="91"/>
    </location>
</feature>
<dbReference type="SUPFAM" id="SSF53955">
    <property type="entry name" value="Lysozyme-like"/>
    <property type="match status" value="1"/>
</dbReference>
<evidence type="ECO:0000256" key="6">
    <source>
        <dbReference type="ARBA" id="ARBA00022801"/>
    </source>
</evidence>
<dbReference type="GO" id="GO:0006032">
    <property type="term" value="P:chitin catabolic process"/>
    <property type="evidence" value="ECO:0007669"/>
    <property type="project" value="UniProtKB-KW"/>
</dbReference>
<dbReference type="PIRSF" id="PIRSF001060">
    <property type="entry name" value="Endochitinase"/>
    <property type="match status" value="1"/>
</dbReference>
<feature type="chain" id="PRO_5036205181" description="chitinase" evidence="15">
    <location>
        <begin position="29"/>
        <end position="365"/>
    </location>
</feature>
<dbReference type="Pfam" id="PF00187">
    <property type="entry name" value="Chitin_bind_1"/>
    <property type="match status" value="2"/>
</dbReference>
<evidence type="ECO:0000313" key="19">
    <source>
        <dbReference type="Proteomes" id="UP000525078"/>
    </source>
</evidence>
<dbReference type="PROSITE" id="PS00774">
    <property type="entry name" value="CHITINASE_19_2"/>
    <property type="match status" value="1"/>
</dbReference>
<evidence type="ECO:0000256" key="13">
    <source>
        <dbReference type="PIRSR" id="PIRSR001060-2"/>
    </source>
</evidence>
<dbReference type="GO" id="GO:0016998">
    <property type="term" value="P:cell wall macromolecule catabolic process"/>
    <property type="evidence" value="ECO:0007669"/>
    <property type="project" value="InterPro"/>
</dbReference>
<evidence type="ECO:0000313" key="17">
    <source>
        <dbReference type="EMBL" id="KAF4390605.1"/>
    </source>
</evidence>
<evidence type="ECO:0000256" key="10">
    <source>
        <dbReference type="ARBA" id="ARBA00023277"/>
    </source>
</evidence>
<feature type="domain" description="Chitin-binding type-1" evidence="16">
    <location>
        <begin position="73"/>
        <end position="115"/>
    </location>
</feature>
<dbReference type="Proteomes" id="UP000583929">
    <property type="component" value="Unassembled WGS sequence"/>
</dbReference>
<comment type="catalytic activity">
    <reaction evidence="1">
        <text>Random endo-hydrolysis of N-acetyl-beta-D-glucosaminide (1-&gt;4)-beta-linkages in chitin and chitodextrins.</text>
        <dbReference type="EC" id="3.2.1.14"/>
    </reaction>
</comment>
<keyword evidence="4 14" id="KW-0147">Chitin-binding</keyword>
<dbReference type="InterPro" id="IPR000726">
    <property type="entry name" value="Glyco_hydro_19_cat"/>
</dbReference>
<dbReference type="SUPFAM" id="SSF57016">
    <property type="entry name" value="Plant lectins/antimicrobial peptides"/>
    <property type="match status" value="2"/>
</dbReference>
<dbReference type="PANTHER" id="PTHR22595">
    <property type="entry name" value="CHITINASE-RELATED"/>
    <property type="match status" value="1"/>
</dbReference>
<feature type="signal peptide" evidence="15">
    <location>
        <begin position="1"/>
        <end position="28"/>
    </location>
</feature>
<dbReference type="Gene3D" id="1.10.530.10">
    <property type="match status" value="1"/>
</dbReference>
<evidence type="ECO:0000313" key="18">
    <source>
        <dbReference type="EMBL" id="KAF4404642.1"/>
    </source>
</evidence>
<reference evidence="19 20" key="1">
    <citation type="journal article" date="2020" name="bioRxiv">
        <title>Sequence and annotation of 42 cannabis genomes reveals extensive copy number variation in cannabinoid synthesis and pathogen resistance genes.</title>
        <authorList>
            <person name="Mckernan K.J."/>
            <person name="Helbert Y."/>
            <person name="Kane L.T."/>
            <person name="Ebling H."/>
            <person name="Zhang L."/>
            <person name="Liu B."/>
            <person name="Eaton Z."/>
            <person name="Mclaughlin S."/>
            <person name="Kingan S."/>
            <person name="Baybayan P."/>
            <person name="Concepcion G."/>
            <person name="Jordan M."/>
            <person name="Riva A."/>
            <person name="Barbazuk W."/>
            <person name="Harkins T."/>
        </authorList>
    </citation>
    <scope>NUCLEOTIDE SEQUENCE [LARGE SCALE GENOMIC DNA]</scope>
    <source>
        <strain evidence="19 20">cv. Jamaican Lion 4</strain>
        <strain evidence="18">Father</strain>
        <strain evidence="17">Mother</strain>
        <tissue evidence="17">Leaf</tissue>
    </source>
</reference>
<evidence type="ECO:0000256" key="8">
    <source>
        <dbReference type="ARBA" id="ARBA00023024"/>
    </source>
</evidence>
<dbReference type="GO" id="GO:0000272">
    <property type="term" value="P:polysaccharide catabolic process"/>
    <property type="evidence" value="ECO:0007669"/>
    <property type="project" value="UniProtKB-KW"/>
</dbReference>
<dbReference type="EMBL" id="JAATIQ010000001">
    <property type="protein sequence ID" value="KAF4404642.1"/>
    <property type="molecule type" value="Genomic_DNA"/>
</dbReference>
<dbReference type="PROSITE" id="PS50941">
    <property type="entry name" value="CHIT_BIND_I_2"/>
    <property type="match status" value="2"/>
</dbReference>
<evidence type="ECO:0000256" key="1">
    <source>
        <dbReference type="ARBA" id="ARBA00000822"/>
    </source>
</evidence>
<protein>
    <recommendedName>
        <fullName evidence="3">chitinase</fullName>
        <ecNumber evidence="3">3.2.1.14</ecNumber>
    </recommendedName>
</protein>
<dbReference type="InterPro" id="IPR036861">
    <property type="entry name" value="Endochitinase-like_sf"/>
</dbReference>
<sequence length="365" mass="40226">MKLSNLLTLFSLSCLSVLLVGNIVSTDGAQCGRQAGGALCRNNLCCSQWGFCGSTEAYCGAGCQSQCWNERPDHRCGAGTGNSPCAPGRCCSRFGFCGSTAAYCQGNNCQYQCWRIAPSTDELIRAMLGDYNANDDSDIRNVISESIFNEMFKHRKDCPSKGFYDYQSFVIAAASFPGFGTTGDVATRKREIAAFFAQTSHATAGKWIDSFDQHAWGYCFINRTAGEYDYCTSSHWPCAAGKKYNSRGPIQLTHNYNYGLASEALGIDLINNPELVATDSVVSFKTAVWYWMTQHDNNPSFHNIVINANSGIKNQLPTYANTNNDKNLVGYYKRYCDMLRVSYGDNLDYLSKFPNASGISMLSQI</sequence>
<dbReference type="GO" id="GO:0008061">
    <property type="term" value="F:chitin binding"/>
    <property type="evidence" value="ECO:0007669"/>
    <property type="project" value="UniProtKB-UniRule"/>
</dbReference>
<feature type="disulfide bond" evidence="13 14">
    <location>
        <begin position="40"/>
        <end position="52"/>
    </location>
</feature>
<feature type="domain" description="Chitin-binding type-1" evidence="16">
    <location>
        <begin position="28"/>
        <end position="69"/>
    </location>
</feature>
<dbReference type="Proteomes" id="UP000525078">
    <property type="component" value="Unassembled WGS sequence"/>
</dbReference>
<evidence type="ECO:0000256" key="12">
    <source>
        <dbReference type="ARBA" id="ARBA00023326"/>
    </source>
</evidence>
<keyword evidence="6" id="KW-0378">Hydrolase</keyword>
<feature type="disulfide bond" evidence="13">
    <location>
        <begin position="158"/>
        <end position="219"/>
    </location>
</feature>
<dbReference type="GO" id="GO:0008843">
    <property type="term" value="F:endochitinase activity"/>
    <property type="evidence" value="ECO:0007669"/>
    <property type="project" value="UniProtKB-EC"/>
</dbReference>
<keyword evidence="8" id="KW-0146">Chitin degradation</keyword>
<dbReference type="Gene3D" id="3.30.60.10">
    <property type="entry name" value="Endochitinase-like"/>
    <property type="match status" value="2"/>
</dbReference>
<dbReference type="FunFam" id="3.30.20.10:FF:000001">
    <property type="entry name" value="Endochitinase (Chitinase)"/>
    <property type="match status" value="1"/>
</dbReference>
<dbReference type="PRINTS" id="PR00451">
    <property type="entry name" value="CHITINBINDNG"/>
</dbReference>
<dbReference type="InterPro" id="IPR018371">
    <property type="entry name" value="Chitin-binding_1_CS"/>
</dbReference>
<dbReference type="PANTHER" id="PTHR22595:SF171">
    <property type="entry name" value="BASIC ENDOCHITINASE B"/>
    <property type="match status" value="1"/>
</dbReference>
<dbReference type="AlphaFoldDB" id="A0A7J6H660"/>
<organism evidence="17 19">
    <name type="scientific">Cannabis sativa</name>
    <name type="common">Hemp</name>
    <name type="synonym">Marijuana</name>
    <dbReference type="NCBI Taxonomy" id="3483"/>
    <lineage>
        <taxon>Eukaryota</taxon>
        <taxon>Viridiplantae</taxon>
        <taxon>Streptophyta</taxon>
        <taxon>Embryophyta</taxon>
        <taxon>Tracheophyta</taxon>
        <taxon>Spermatophyta</taxon>
        <taxon>Magnoliopsida</taxon>
        <taxon>eudicotyledons</taxon>
        <taxon>Gunneridae</taxon>
        <taxon>Pentapetalae</taxon>
        <taxon>rosids</taxon>
        <taxon>fabids</taxon>
        <taxon>Rosales</taxon>
        <taxon>Cannabaceae</taxon>
        <taxon>Cannabis</taxon>
    </lineage>
</organism>
<dbReference type="Gene3D" id="3.30.20.10">
    <property type="entry name" value="Endochitinase, domain 2"/>
    <property type="match status" value="1"/>
</dbReference>
<evidence type="ECO:0000256" key="4">
    <source>
        <dbReference type="ARBA" id="ARBA00022669"/>
    </source>
</evidence>
<evidence type="ECO:0000256" key="5">
    <source>
        <dbReference type="ARBA" id="ARBA00022729"/>
    </source>
</evidence>
<evidence type="ECO:0000313" key="20">
    <source>
        <dbReference type="Proteomes" id="UP000583929"/>
    </source>
</evidence>
<dbReference type="PROSITE" id="PS00026">
    <property type="entry name" value="CHIT_BIND_I_1"/>
    <property type="match status" value="2"/>
</dbReference>
<dbReference type="Pfam" id="PF00182">
    <property type="entry name" value="Glyco_hydro_19"/>
    <property type="match status" value="1"/>
</dbReference>
<evidence type="ECO:0000256" key="2">
    <source>
        <dbReference type="ARBA" id="ARBA00009373"/>
    </source>
</evidence>
<evidence type="ECO:0000256" key="11">
    <source>
        <dbReference type="ARBA" id="ARBA00023295"/>
    </source>
</evidence>
<dbReference type="EMBL" id="JAATIP010000028">
    <property type="protein sequence ID" value="KAF4390605.1"/>
    <property type="molecule type" value="Genomic_DNA"/>
</dbReference>
<comment type="caution">
    <text evidence="17">The sequence shown here is derived from an EMBL/GenBank/DDBJ whole genome shotgun (WGS) entry which is preliminary data.</text>
</comment>
<keyword evidence="11" id="KW-0326">Glycosidase</keyword>
<evidence type="ECO:0000256" key="15">
    <source>
        <dbReference type="SAM" id="SignalP"/>
    </source>
</evidence>
<dbReference type="SMART" id="SM00270">
    <property type="entry name" value="ChtBD1"/>
    <property type="match status" value="2"/>
</dbReference>
<dbReference type="CDD" id="cd00035">
    <property type="entry name" value="ChtBD1"/>
    <property type="match status" value="1"/>
</dbReference>
<feature type="disulfide bond" evidence="13 14">
    <location>
        <begin position="63"/>
        <end position="67"/>
    </location>
</feature>
<evidence type="ECO:0000256" key="7">
    <source>
        <dbReference type="ARBA" id="ARBA00022821"/>
    </source>
</evidence>
<dbReference type="InterPro" id="IPR023346">
    <property type="entry name" value="Lysozyme-like_dom_sf"/>
</dbReference>
<proteinExistence type="inferred from homology"/>
<evidence type="ECO:0000256" key="9">
    <source>
        <dbReference type="ARBA" id="ARBA00023157"/>
    </source>
</evidence>
<name>A0A7J6H660_CANSA</name>
<accession>A0A7J6H660</accession>
<dbReference type="InterPro" id="IPR016283">
    <property type="entry name" value="Glyco_hydro_19"/>
</dbReference>
<dbReference type="InterPro" id="IPR001002">
    <property type="entry name" value="Chitin-bd_1"/>
</dbReference>
<comment type="similarity">
    <text evidence="2">Belongs to the glycosyl hydrolase 19 family. Chitinase class I subfamily.</text>
</comment>
<dbReference type="FunFam" id="3.30.60.10:FF:000001">
    <property type="entry name" value="Basic endochitinase"/>
    <property type="match status" value="1"/>
</dbReference>
<keyword evidence="7" id="KW-0611">Plant defense</keyword>
<evidence type="ECO:0000256" key="3">
    <source>
        <dbReference type="ARBA" id="ARBA00012729"/>
    </source>
</evidence>
<keyword evidence="12" id="KW-0624">Polysaccharide degradation</keyword>
<feature type="disulfide bond" evidence="13 14">
    <location>
        <begin position="31"/>
        <end position="46"/>
    </location>
</feature>
<keyword evidence="9 13" id="KW-1015">Disulfide bond</keyword>
<evidence type="ECO:0000259" key="16">
    <source>
        <dbReference type="PROSITE" id="PS50941"/>
    </source>
</evidence>
<feature type="disulfide bond" evidence="14">
    <location>
        <begin position="85"/>
        <end position="97"/>
    </location>
</feature>
<evidence type="ECO:0000256" key="14">
    <source>
        <dbReference type="PROSITE-ProRule" id="PRU00261"/>
    </source>
</evidence>
<feature type="disulfide bond" evidence="14">
    <location>
        <begin position="90"/>
        <end position="104"/>
    </location>
</feature>
<feature type="disulfide bond" evidence="13">
    <location>
        <begin position="231"/>
        <end position="238"/>
    </location>
</feature>
<gene>
    <name evidence="17" type="ORF">F8388_006102</name>
    <name evidence="18" type="ORF">G4B88_006028</name>
</gene>